<organism evidence="6 7">
    <name type="scientific">Ditylenchus dipsaci</name>
    <dbReference type="NCBI Taxonomy" id="166011"/>
    <lineage>
        <taxon>Eukaryota</taxon>
        <taxon>Metazoa</taxon>
        <taxon>Ecdysozoa</taxon>
        <taxon>Nematoda</taxon>
        <taxon>Chromadorea</taxon>
        <taxon>Rhabditida</taxon>
        <taxon>Tylenchina</taxon>
        <taxon>Tylenchomorpha</taxon>
        <taxon>Sphaerularioidea</taxon>
        <taxon>Anguinidae</taxon>
        <taxon>Anguininae</taxon>
        <taxon>Ditylenchus</taxon>
    </lineage>
</organism>
<name>A0A915E503_9BILA</name>
<dbReference type="AlphaFoldDB" id="A0A915E503"/>
<reference evidence="7" key="1">
    <citation type="submission" date="2022-11" db="UniProtKB">
        <authorList>
            <consortium name="WormBaseParasite"/>
        </authorList>
    </citation>
    <scope>IDENTIFICATION</scope>
</reference>
<dbReference type="Proteomes" id="UP000887574">
    <property type="component" value="Unplaced"/>
</dbReference>
<dbReference type="SUPFAM" id="SSF48508">
    <property type="entry name" value="Nuclear receptor ligand-binding domain"/>
    <property type="match status" value="1"/>
</dbReference>
<keyword evidence="2" id="KW-0804">Transcription</keyword>
<keyword evidence="6" id="KW-1185">Reference proteome</keyword>
<evidence type="ECO:0000313" key="7">
    <source>
        <dbReference type="WBParaSite" id="jg26543.1"/>
    </source>
</evidence>
<evidence type="ECO:0000256" key="1">
    <source>
        <dbReference type="ARBA" id="ARBA00023015"/>
    </source>
</evidence>
<dbReference type="WBParaSite" id="jg26543.1">
    <property type="protein sequence ID" value="jg26543.1"/>
    <property type="gene ID" value="jg26543"/>
</dbReference>
<dbReference type="InterPro" id="IPR000536">
    <property type="entry name" value="Nucl_hrmn_rcpt_lig-bd"/>
</dbReference>
<evidence type="ECO:0000256" key="4">
    <source>
        <dbReference type="SAM" id="MobiDB-lite"/>
    </source>
</evidence>
<evidence type="ECO:0000256" key="3">
    <source>
        <dbReference type="ARBA" id="ARBA00023170"/>
    </source>
</evidence>
<protein>
    <submittedName>
        <fullName evidence="7">NR LBD domain-containing protein</fullName>
    </submittedName>
</protein>
<evidence type="ECO:0000256" key="2">
    <source>
        <dbReference type="ARBA" id="ARBA00023163"/>
    </source>
</evidence>
<feature type="region of interest" description="Disordered" evidence="4">
    <location>
        <begin position="166"/>
        <end position="188"/>
    </location>
</feature>
<keyword evidence="1" id="KW-0805">Transcription regulation</keyword>
<evidence type="ECO:0000313" key="6">
    <source>
        <dbReference type="Proteomes" id="UP000887574"/>
    </source>
</evidence>
<sequence length="188" mass="22135">MCLNYFDHYESLPHEQKINILNLYFNTNRKDGEDIVVDRIVTHYGCYIDLDSIKLFFKNKVDNCEDHIRFVEPLLKIAFQNVKKMMRLRINEQEMAAIVAILFWNTVEKFGLLSDQMDEKRKALIVDLNNMEAFIVARIEMKDTLDVGKIFLPFFRDVWDDETCPVPTSSCQNNSTETMKSDVYSQLD</sequence>
<accession>A0A915E503</accession>
<dbReference type="InterPro" id="IPR035500">
    <property type="entry name" value="NHR-like_dom_sf"/>
</dbReference>
<evidence type="ECO:0000259" key="5">
    <source>
        <dbReference type="Pfam" id="PF00104"/>
    </source>
</evidence>
<keyword evidence="3" id="KW-0675">Receptor</keyword>
<feature type="domain" description="NR LBD" evidence="5">
    <location>
        <begin position="4"/>
        <end position="130"/>
    </location>
</feature>
<dbReference type="Pfam" id="PF00104">
    <property type="entry name" value="Hormone_recep"/>
    <property type="match status" value="1"/>
</dbReference>
<proteinExistence type="predicted"/>